<evidence type="ECO:0000313" key="3">
    <source>
        <dbReference type="Proteomes" id="UP001150531"/>
    </source>
</evidence>
<proteinExistence type="predicted"/>
<organism evidence="2 3">
    <name type="scientific">Pseudomonas aphyarum</name>
    <dbReference type="NCBI Taxonomy" id="2942629"/>
    <lineage>
        <taxon>Bacteria</taxon>
        <taxon>Pseudomonadati</taxon>
        <taxon>Pseudomonadota</taxon>
        <taxon>Gammaproteobacteria</taxon>
        <taxon>Pseudomonadales</taxon>
        <taxon>Pseudomonadaceae</taxon>
        <taxon>Pseudomonas</taxon>
    </lineage>
</organism>
<evidence type="ECO:0000256" key="1">
    <source>
        <dbReference type="SAM" id="MobiDB-lite"/>
    </source>
</evidence>
<dbReference type="EMBL" id="JAMDGS010000018">
    <property type="protein sequence ID" value="MDD1128148.1"/>
    <property type="molecule type" value="Genomic_DNA"/>
</dbReference>
<dbReference type="RefSeq" id="WP_273900170.1">
    <property type="nucleotide sequence ID" value="NZ_JAMDGS010000018.1"/>
</dbReference>
<keyword evidence="3" id="KW-1185">Reference proteome</keyword>
<evidence type="ECO:0008006" key="4">
    <source>
        <dbReference type="Google" id="ProtNLM"/>
    </source>
</evidence>
<comment type="caution">
    <text evidence="2">The sequence shown here is derived from an EMBL/GenBank/DDBJ whole genome shotgun (WGS) entry which is preliminary data.</text>
</comment>
<reference evidence="2" key="1">
    <citation type="submission" date="2022-05" db="EMBL/GenBank/DDBJ databases">
        <title>Novel Pseudomonas spp. Isolated from a Rainbow Trout Aquaculture Facility.</title>
        <authorList>
            <person name="Testerman T."/>
            <person name="Graf J."/>
        </authorList>
    </citation>
    <scope>NUCLEOTIDE SEQUENCE</scope>
    <source>
        <strain evidence="2">ID386</strain>
    </source>
</reference>
<feature type="region of interest" description="Disordered" evidence="1">
    <location>
        <begin position="1"/>
        <end position="34"/>
    </location>
</feature>
<sequence length="515" mass="56962">MSPKRPTRPKTDAPDTTPVVRNTTPDIPAPPRRVPDSLIDPTLTHPAWQLPAPPVPRRQMIEIYELPADTHVRDSTAQRPIGSYFLAPGLVSRLPPPDVQSGIRSAGRHAYVDLVEGGTVLTGPDAQSGTRARLSNELLASGPLLERVQGTLMWRPVPAQNTPDADTSRLIITRHPLPDDGQSAVPPKRRRPDETPERWNSWGIDPQHATTGDIRVDGIQYKVIPRGDASDPIVYIKNPNHMIYDFDLLNRTLGSDLQQQPRGAIQVPPAHHWQIDPTLPFERPLTDYVRQYFPQLSATSLENVAFHQFVMANGSHTATGSGLTLLRQTFNDWKAGNVYPRPQLADPLLMLPILPTSGSGTTRLIELPTPSPGGPLQRLDFDPVLFHREWDFYTSTQSGVEIKRFMASLLTRNGYSVFDPSPSNSYPALVFKRSGHDYVFFISLHRIRGRNIKQALTSDQHSASLRLHVQVGAPAATAVIAAHAENKVVWLRGGTQIRAGADDTVLIVRDGQAQI</sequence>
<protein>
    <recommendedName>
        <fullName evidence="4">Cyclic nucleotide-binding domain-containing protein</fullName>
    </recommendedName>
</protein>
<gene>
    <name evidence="2" type="ORF">M5G18_26415</name>
</gene>
<feature type="region of interest" description="Disordered" evidence="1">
    <location>
        <begin position="174"/>
        <end position="206"/>
    </location>
</feature>
<evidence type="ECO:0000313" key="2">
    <source>
        <dbReference type="EMBL" id="MDD1128148.1"/>
    </source>
</evidence>
<accession>A0ABT5PW66</accession>
<name>A0ABT5PW66_9PSED</name>
<dbReference type="Proteomes" id="UP001150531">
    <property type="component" value="Unassembled WGS sequence"/>
</dbReference>